<dbReference type="EMBL" id="HBIB01033699">
    <property type="protein sequence ID" value="CAE0259622.1"/>
    <property type="molecule type" value="Transcribed_RNA"/>
</dbReference>
<dbReference type="EMBL" id="HBIB01033697">
    <property type="protein sequence ID" value="CAE0259620.1"/>
    <property type="molecule type" value="Transcribed_RNA"/>
</dbReference>
<dbReference type="InterPro" id="IPR051191">
    <property type="entry name" value="DCAF12"/>
</dbReference>
<gene>
    <name evidence="3" type="ORF">PBIL07802_LOCUS21890</name>
    <name evidence="4" type="ORF">PBIL07802_LOCUS21891</name>
    <name evidence="5" type="ORF">PBIL07802_LOCUS21892</name>
</gene>
<sequence>MGAGSSAQASGKAHTDEPSLRAEGYSGYAEPMSGPTAEKQQAEVDAMRQALEEKSREVEAKAKELEKMKAEFENEKKAADQKVEDLMGKTHELTKQLNVQAADQSKKAVLDEIFHENQFLSKENRELQEMVAKLRQELGTVANDDYQWHKNQHRWTGPPPVFRVFVACEFGGFEALRENLSQQVFVEMYKDCIHRGIVFSAVDLRWGATRKGYAFDIHRAVASLKEVENCNALLTLIGDDDMNVFDLDKMEAEAAEMRGGDGSDMDLDEEDLELLALAGDGPIGGANDLPPELIAKLEAKEAAPDEDPQEKKEREQAEVMEKVEKLKMRYTTSKQWAELKAGLTEIETRLALGLIDEGDLAKKNELQFEPCVSTAMICKGPKISYSKDSFWARLEGLRVGVDGEEDVVEAPDSITFADDAIKLDADRIRYFTFDHLSDDKEGGIDVIKMRLMQAISVVHPQQSASALDLLGLPHLSIFYAKAAPCDQIQSGRALTSDSTLTTQDIHLSAGGGIGAGGPASIGSHHCGAYGCFHGREHFVSVLDKFVQADTGGAGVGKGLAVFGMAGSGKSGLVTNWARECKMKFPNSFVVYHSIGSTTESRSVYNLLTRVSLELQMHFGFASLRSGKMTEAIKIFRMCLWKANFHASNANSKVIIILDGLNNLDKEESLSVLEWLPTDFPSNVKVVVTSTISLSDHDNVNELRARQYEELELSLVDVQSRYNAFVELLNRYKGRRAGMEFEEDDLIAAVSSKGCSLPLQVQAIAFSAGMEEKGDLYDHIDEYLDCESNKDIFHMLLSRFESKYGADLIEKLLGCIACSRRGLTEMELLSVTRTFARQVIPAVTGMGFLLLQPSGLLNFFHSAFRDTVIERYLSDENKKRAAHLTLADYFEYLVEMNPRKVDELPYHLAQAREVERLQTVLSDITMFLNLSSTSKREELIGYWKAAGGIEKAGPVYKDTLSMLVDAGSTMYSRVEIIQTRAAIAEFFLDAGLVEEGMAFFEQEVGAIFAEGDKMRDEIKSTLAGTTVHEDENYGGEE</sequence>
<dbReference type="CDD" id="cd14686">
    <property type="entry name" value="bZIP"/>
    <property type="match status" value="1"/>
</dbReference>
<keyword evidence="1" id="KW-0677">Repeat</keyword>
<evidence type="ECO:0000256" key="1">
    <source>
        <dbReference type="ARBA" id="ARBA00022737"/>
    </source>
</evidence>
<proteinExistence type="predicted"/>
<dbReference type="EMBL" id="HBIB01033698">
    <property type="protein sequence ID" value="CAE0259621.1"/>
    <property type="molecule type" value="Transcribed_RNA"/>
</dbReference>
<dbReference type="Gene3D" id="3.40.50.300">
    <property type="entry name" value="P-loop containing nucleotide triphosphate hydrolases"/>
    <property type="match status" value="1"/>
</dbReference>
<dbReference type="AlphaFoldDB" id="A0A7S3GAH6"/>
<dbReference type="PANTHER" id="PTHR19860">
    <property type="entry name" value="DDB1- AND CUL4-ASSOCIATED FACTOR 12-RELATED"/>
    <property type="match status" value="1"/>
</dbReference>
<evidence type="ECO:0000256" key="2">
    <source>
        <dbReference type="SAM" id="MobiDB-lite"/>
    </source>
</evidence>
<accession>A0A7S3GAH6</accession>
<reference evidence="3" key="1">
    <citation type="submission" date="2021-01" db="EMBL/GenBank/DDBJ databases">
        <authorList>
            <person name="Corre E."/>
            <person name="Pelletier E."/>
            <person name="Niang G."/>
            <person name="Scheremetjew M."/>
            <person name="Finn R."/>
            <person name="Kale V."/>
            <person name="Holt S."/>
            <person name="Cochrane G."/>
            <person name="Meng A."/>
            <person name="Brown T."/>
            <person name="Cohen L."/>
        </authorList>
    </citation>
    <scope>NUCLEOTIDE SEQUENCE</scope>
    <source>
        <strain evidence="3">NIES-2562</strain>
    </source>
</reference>
<feature type="region of interest" description="Disordered" evidence="2">
    <location>
        <begin position="1"/>
        <end position="59"/>
    </location>
</feature>
<dbReference type="PANTHER" id="PTHR19860:SF40">
    <property type="entry name" value="WD40 REPEAT-CONTAINING PROTEIN"/>
    <property type="match status" value="1"/>
</dbReference>
<dbReference type="GO" id="GO:0080008">
    <property type="term" value="C:Cul4-RING E3 ubiquitin ligase complex"/>
    <property type="evidence" value="ECO:0007669"/>
    <property type="project" value="TreeGrafter"/>
</dbReference>
<evidence type="ECO:0008006" key="6">
    <source>
        <dbReference type="Google" id="ProtNLM"/>
    </source>
</evidence>
<feature type="compositionally biased region" description="Basic and acidic residues" evidence="2">
    <location>
        <begin position="40"/>
        <end position="59"/>
    </location>
</feature>
<feature type="compositionally biased region" description="Low complexity" evidence="2">
    <location>
        <begin position="1"/>
        <end position="11"/>
    </location>
</feature>
<protein>
    <recommendedName>
        <fullName evidence="6">NACHT domain-containing protein</fullName>
    </recommendedName>
</protein>
<evidence type="ECO:0000313" key="5">
    <source>
        <dbReference type="EMBL" id="CAE0259622.1"/>
    </source>
</evidence>
<dbReference type="SUPFAM" id="SSF52540">
    <property type="entry name" value="P-loop containing nucleoside triphosphate hydrolases"/>
    <property type="match status" value="1"/>
</dbReference>
<dbReference type="InterPro" id="IPR027417">
    <property type="entry name" value="P-loop_NTPase"/>
</dbReference>
<evidence type="ECO:0000313" key="4">
    <source>
        <dbReference type="EMBL" id="CAE0259621.1"/>
    </source>
</evidence>
<organism evidence="3">
    <name type="scientific">Palpitomonas bilix</name>
    <dbReference type="NCBI Taxonomy" id="652834"/>
    <lineage>
        <taxon>Eukaryota</taxon>
        <taxon>Eukaryota incertae sedis</taxon>
    </lineage>
</organism>
<evidence type="ECO:0000313" key="3">
    <source>
        <dbReference type="EMBL" id="CAE0259620.1"/>
    </source>
</evidence>
<name>A0A7S3GAH6_9EUKA</name>